<feature type="region of interest" description="Disordered" evidence="2">
    <location>
        <begin position="269"/>
        <end position="309"/>
    </location>
</feature>
<evidence type="ECO:0000259" key="3">
    <source>
        <dbReference type="Pfam" id="PF21787"/>
    </source>
</evidence>
<dbReference type="OrthoDB" id="6757204at2759"/>
<dbReference type="Pfam" id="PF21787">
    <property type="entry name" value="TNP-like_RNaseH_N"/>
    <property type="match status" value="1"/>
</dbReference>
<evidence type="ECO:0000313" key="5">
    <source>
        <dbReference type="EMBL" id="KAF0293790.1"/>
    </source>
</evidence>
<evidence type="ECO:0000256" key="2">
    <source>
        <dbReference type="SAM" id="MobiDB-lite"/>
    </source>
</evidence>
<dbReference type="Pfam" id="PF21789">
    <property type="entry name" value="TNP-like_RNaseH_C"/>
    <property type="match status" value="1"/>
</dbReference>
<feature type="domain" description="Transposable element P transposase-like RNase H" evidence="3">
    <location>
        <begin position="491"/>
        <end position="602"/>
    </location>
</feature>
<organism evidence="5 6">
    <name type="scientific">Amphibalanus amphitrite</name>
    <name type="common">Striped barnacle</name>
    <name type="synonym">Balanus amphitrite</name>
    <dbReference type="NCBI Taxonomy" id="1232801"/>
    <lineage>
        <taxon>Eukaryota</taxon>
        <taxon>Metazoa</taxon>
        <taxon>Ecdysozoa</taxon>
        <taxon>Arthropoda</taxon>
        <taxon>Crustacea</taxon>
        <taxon>Multicrustacea</taxon>
        <taxon>Cirripedia</taxon>
        <taxon>Thoracica</taxon>
        <taxon>Thoracicalcarea</taxon>
        <taxon>Balanomorpha</taxon>
        <taxon>Balanoidea</taxon>
        <taxon>Balanidae</taxon>
        <taxon>Amphibalaninae</taxon>
        <taxon>Amphibalanus</taxon>
    </lineage>
</organism>
<evidence type="ECO:0000313" key="6">
    <source>
        <dbReference type="Proteomes" id="UP000440578"/>
    </source>
</evidence>
<dbReference type="InterPro" id="IPR048367">
    <property type="entry name" value="TNP-like_RNaseH_C"/>
</dbReference>
<accession>A0A6A4VQV1</accession>
<feature type="compositionally biased region" description="Low complexity" evidence="2">
    <location>
        <begin position="269"/>
        <end position="305"/>
    </location>
</feature>
<feature type="region of interest" description="Disordered" evidence="2">
    <location>
        <begin position="323"/>
        <end position="352"/>
    </location>
</feature>
<proteinExistence type="predicted"/>
<dbReference type="Proteomes" id="UP000440578">
    <property type="component" value="Unassembled WGS sequence"/>
</dbReference>
<sequence>MNIDGRRRRCAYGGHALISSESEVPKLNKIGSKYVSKSVIQALGMGDPGKLAGRYLCHKCISYGRSQMKIVQSPGDLDLLLVLYARQRRFVCGADQRRFVCGPRQRHFVCGPRQRRFVCGADQRRFVCGADQRRFVCGPRQRRFVCGPRQRRFVCGADQRRFVCGPRQRRFVCGPRQRRFVCGADQRRFVCGADQRRFVCGADQRRFVCGPRQRRFVCGPRQRRFVCGADQRRFVCGPRQRRFVCGADQRPSACHPETLAYSWSSTPAAPARAAPSEAPTRAAPSEAPASVSTPARAAPSEAPASVSTCGTPSVAAECGDLNVATPIRPHRSNASGHTPSSRRPGYDRPPSVRTPLHCRLWKGDLTISQRRCASLKAEKRELTAELRRERRRHRAEERRWRAEEKRLRTQLSDAEDAVTQLKSALGGIFSDRQLTTLRTGRRVNWEQQDIVRALVIRCCSRKCYQLLKDKFQFPLPGLSTLRRWTRGFRTSPGILDMALQIMRSSADTMTSHERLLVMSFDEITIDPRVAYDSTDDAVYGPNDKMQVVMVRSLCSRWKQPVFFDYNKDVTKDLLHRIIAAVESAGYVVVAMVCDLGPANRKLLWSPKAADGLGIDPEDGFFAHPCDPSRERVAKAVSHIFGDRYRKEAEFIALVDQAFDTFNSRHVSDGKLHRSAFGLAHTIEDQYSCLLKFTKVMRDARVVGSNSMLPFQKGFVMSSTALRGLYSAVQRHHGLSYLLTSRLNQDCVENFFSQLRGMGAANTNPTAVEAKNRLRLLLIGAAPTVAAATHDDPRESGASVLLEEKEPTYLSATTLDLDHEPPVEPEVPDADVTAVENLVTARQPCPGPAASAGAAPPPASLPSGATGVASLSRQALAYVAGYVAAKCATVDSTLGKITSDASEVPRDERYAWIDTLSRGGLTVPSARWLDEVEQLEVLFTTMHGGDVDRGPGVVRRLAEAAALKFPQLHPYVLRKYAMTRTQLRVREIRRLIGDRERLRKEQPTCSREAKRARLYVHPGD</sequence>
<gene>
    <name evidence="5" type="primary">T_12</name>
    <name evidence="5" type="ORF">FJT64_008484</name>
</gene>
<evidence type="ECO:0000259" key="4">
    <source>
        <dbReference type="Pfam" id="PF21789"/>
    </source>
</evidence>
<dbReference type="InterPro" id="IPR048365">
    <property type="entry name" value="TNP-like_RNaseH_N"/>
</dbReference>
<keyword evidence="1" id="KW-0175">Coiled coil</keyword>
<reference evidence="5 6" key="1">
    <citation type="submission" date="2019-07" db="EMBL/GenBank/DDBJ databases">
        <title>Draft genome assembly of a fouling barnacle, Amphibalanus amphitrite (Darwin, 1854): The first reference genome for Thecostraca.</title>
        <authorList>
            <person name="Kim W."/>
        </authorList>
    </citation>
    <scope>NUCLEOTIDE SEQUENCE [LARGE SCALE GENOMIC DNA]</scope>
    <source>
        <strain evidence="5">SNU_AA5</strain>
        <tissue evidence="5">Soma without cirri and trophi</tissue>
    </source>
</reference>
<feature type="compositionally biased region" description="Polar residues" evidence="2">
    <location>
        <begin position="332"/>
        <end position="341"/>
    </location>
</feature>
<dbReference type="EMBL" id="VIIS01001721">
    <property type="protein sequence ID" value="KAF0293790.1"/>
    <property type="molecule type" value="Genomic_DNA"/>
</dbReference>
<evidence type="ECO:0000256" key="1">
    <source>
        <dbReference type="SAM" id="Coils"/>
    </source>
</evidence>
<dbReference type="AlphaFoldDB" id="A0A6A4VQV1"/>
<name>A0A6A4VQV1_AMPAM</name>
<protein>
    <submittedName>
        <fullName evidence="5">Transposable element P transposase</fullName>
    </submittedName>
</protein>
<keyword evidence="6" id="KW-1185">Reference proteome</keyword>
<feature type="domain" description="Transposable element P transposase-like RNase H C-terminal" evidence="4">
    <location>
        <begin position="741"/>
        <end position="767"/>
    </location>
</feature>
<feature type="coiled-coil region" evidence="1">
    <location>
        <begin position="365"/>
        <end position="424"/>
    </location>
</feature>
<comment type="caution">
    <text evidence="5">The sequence shown here is derived from an EMBL/GenBank/DDBJ whole genome shotgun (WGS) entry which is preliminary data.</text>
</comment>